<dbReference type="PANTHER" id="PTHR37305">
    <property type="entry name" value="INTEGRAL MEMBRANE PROTEIN-RELATED"/>
    <property type="match status" value="1"/>
</dbReference>
<dbReference type="OrthoDB" id="8613028at2"/>
<accession>A0A285PA24</accession>
<evidence type="ECO:0000313" key="3">
    <source>
        <dbReference type="Proteomes" id="UP000219356"/>
    </source>
</evidence>
<dbReference type="AlphaFoldDB" id="A0A285PA24"/>
<proteinExistence type="predicted"/>
<dbReference type="Proteomes" id="UP000219356">
    <property type="component" value="Unassembled WGS sequence"/>
</dbReference>
<keyword evidence="3" id="KW-1185">Reference proteome</keyword>
<dbReference type="GO" id="GO:0140359">
    <property type="term" value="F:ABC-type transporter activity"/>
    <property type="evidence" value="ECO:0007669"/>
    <property type="project" value="InterPro"/>
</dbReference>
<name>A0A285PA24_9BACI</name>
<dbReference type="PANTHER" id="PTHR37305:SF1">
    <property type="entry name" value="MEMBRANE PROTEIN"/>
    <property type="match status" value="1"/>
</dbReference>
<evidence type="ECO:0000313" key="2">
    <source>
        <dbReference type="EMBL" id="SNZ16986.1"/>
    </source>
</evidence>
<dbReference type="Pfam" id="PF12679">
    <property type="entry name" value="ABC2_membrane_2"/>
    <property type="match status" value="1"/>
</dbReference>
<dbReference type="EMBL" id="OBEK01000005">
    <property type="protein sequence ID" value="SNZ16986.1"/>
    <property type="molecule type" value="Genomic_DNA"/>
</dbReference>
<protein>
    <submittedName>
        <fullName evidence="2">ABC-2 type transport system permease protein</fullName>
    </submittedName>
</protein>
<feature type="transmembrane region" description="Helical" evidence="1">
    <location>
        <begin position="106"/>
        <end position="126"/>
    </location>
</feature>
<gene>
    <name evidence="2" type="ORF">SAMN05421503_3085</name>
</gene>
<organism evidence="2 3">
    <name type="scientific">Terribacillus aidingensis</name>
    <dbReference type="NCBI Taxonomy" id="586416"/>
    <lineage>
        <taxon>Bacteria</taxon>
        <taxon>Bacillati</taxon>
        <taxon>Bacillota</taxon>
        <taxon>Bacilli</taxon>
        <taxon>Bacillales</taxon>
        <taxon>Bacillaceae</taxon>
        <taxon>Terribacillus</taxon>
    </lineage>
</organism>
<sequence length="315" mass="35011">MSKFIGLVRNEHMKTFRRLSTWILLGILLGMFILIAGITKYYAEDGGNWRQSSEQQVAELQKQAEQTEDPVYAASLQEDMAVLQYQLDNDIAPIQTDSVLGFMLDALLNCGPFLIMFIAIIAGGMVSNEFSTGTIKLLLTKTPSRFSVLTSKYVSMLFTTFLFTVAFLLFSFIVGVIFFGFDGLTASRVVLDNGEIVKESGLGALSRDIGYGFIQVAFYGTIAFALSTLFRNSALAIGFSIFIALFFPTISYLIARYDWSKYILFNNLDLSAYTPGNTPIVDGMTLGFSVVVMLVYFIIITAITWLSFIKRDVTA</sequence>
<keyword evidence="1" id="KW-0472">Membrane</keyword>
<feature type="transmembrane region" description="Helical" evidence="1">
    <location>
        <begin position="209"/>
        <end position="227"/>
    </location>
</feature>
<dbReference type="GO" id="GO:0005886">
    <property type="term" value="C:plasma membrane"/>
    <property type="evidence" value="ECO:0007669"/>
    <property type="project" value="UniProtKB-SubCell"/>
</dbReference>
<dbReference type="RefSeq" id="WP_097043285.1">
    <property type="nucleotide sequence ID" value="NZ_OBEK01000005.1"/>
</dbReference>
<keyword evidence="1" id="KW-0812">Transmembrane</keyword>
<feature type="transmembrane region" description="Helical" evidence="1">
    <location>
        <begin position="286"/>
        <end position="309"/>
    </location>
</feature>
<evidence type="ECO:0000256" key="1">
    <source>
        <dbReference type="SAM" id="Phobius"/>
    </source>
</evidence>
<feature type="transmembrane region" description="Helical" evidence="1">
    <location>
        <begin position="234"/>
        <end position="255"/>
    </location>
</feature>
<keyword evidence="1" id="KW-1133">Transmembrane helix</keyword>
<feature type="transmembrane region" description="Helical" evidence="1">
    <location>
        <begin position="21"/>
        <end position="43"/>
    </location>
</feature>
<feature type="transmembrane region" description="Helical" evidence="1">
    <location>
        <begin position="153"/>
        <end position="181"/>
    </location>
</feature>
<reference evidence="3" key="1">
    <citation type="submission" date="2017-09" db="EMBL/GenBank/DDBJ databases">
        <authorList>
            <person name="Varghese N."/>
            <person name="Submissions S."/>
        </authorList>
    </citation>
    <scope>NUCLEOTIDE SEQUENCE [LARGE SCALE GENOMIC DNA]</scope>
    <source>
        <strain evidence="3">CGMCC 1.8913</strain>
    </source>
</reference>